<evidence type="ECO:0000313" key="4">
    <source>
        <dbReference type="Proteomes" id="UP001162060"/>
    </source>
</evidence>
<name>A0AAV1TIM4_9STRA</name>
<evidence type="ECO:0008006" key="5">
    <source>
        <dbReference type="Google" id="ProtNLM"/>
    </source>
</evidence>
<organism evidence="3 4">
    <name type="scientific">Peronospora matthiolae</name>
    <dbReference type="NCBI Taxonomy" id="2874970"/>
    <lineage>
        <taxon>Eukaryota</taxon>
        <taxon>Sar</taxon>
        <taxon>Stramenopiles</taxon>
        <taxon>Oomycota</taxon>
        <taxon>Peronosporomycetes</taxon>
        <taxon>Peronosporales</taxon>
        <taxon>Peronosporaceae</taxon>
        <taxon>Peronospora</taxon>
    </lineage>
</organism>
<gene>
    <name evidence="3" type="ORF">PM001_LOCUS5954</name>
</gene>
<protein>
    <recommendedName>
        <fullName evidence="5">RxLR effector protein</fullName>
    </recommendedName>
</protein>
<keyword evidence="2" id="KW-0732">Signal</keyword>
<evidence type="ECO:0000256" key="2">
    <source>
        <dbReference type="SAM" id="SignalP"/>
    </source>
</evidence>
<dbReference type="EMBL" id="CAKLBY020000048">
    <property type="protein sequence ID" value="CAK7919237.1"/>
    <property type="molecule type" value="Genomic_DNA"/>
</dbReference>
<feature type="chain" id="PRO_5044010402" description="RxLR effector protein" evidence="2">
    <location>
        <begin position="25"/>
        <end position="138"/>
    </location>
</feature>
<accession>A0AAV1TIM4</accession>
<sequence length="138" mass="14848">MHDRVVLALFVAIIIGSFVNFTNADSYSIKDLNNESTKAGNLREESAVEEEERGAGEVKTFLQKLIPAWGRSTAKEDVVAQSVVRTSSQKSTRAIAGAAETAVTHRSMPKKVLIGVYFAILATLAATGLYFTIKSASP</sequence>
<keyword evidence="1" id="KW-0812">Transmembrane</keyword>
<keyword evidence="1" id="KW-0472">Membrane</keyword>
<feature type="signal peptide" evidence="2">
    <location>
        <begin position="1"/>
        <end position="24"/>
    </location>
</feature>
<evidence type="ECO:0000256" key="1">
    <source>
        <dbReference type="SAM" id="Phobius"/>
    </source>
</evidence>
<feature type="transmembrane region" description="Helical" evidence="1">
    <location>
        <begin position="112"/>
        <end position="133"/>
    </location>
</feature>
<dbReference type="AlphaFoldDB" id="A0AAV1TIM4"/>
<comment type="caution">
    <text evidence="3">The sequence shown here is derived from an EMBL/GenBank/DDBJ whole genome shotgun (WGS) entry which is preliminary data.</text>
</comment>
<dbReference type="Proteomes" id="UP001162060">
    <property type="component" value="Unassembled WGS sequence"/>
</dbReference>
<keyword evidence="1" id="KW-1133">Transmembrane helix</keyword>
<reference evidence="3" key="1">
    <citation type="submission" date="2024-01" db="EMBL/GenBank/DDBJ databases">
        <authorList>
            <person name="Webb A."/>
        </authorList>
    </citation>
    <scope>NUCLEOTIDE SEQUENCE</scope>
    <source>
        <strain evidence="3">Pm1</strain>
    </source>
</reference>
<proteinExistence type="predicted"/>
<evidence type="ECO:0000313" key="3">
    <source>
        <dbReference type="EMBL" id="CAK7919237.1"/>
    </source>
</evidence>